<name>A0A1P8EKZ0_9GAMM</name>
<keyword evidence="2" id="KW-0659">Purine metabolism</keyword>
<dbReference type="GO" id="GO:0050385">
    <property type="term" value="F:ureidoglycolate lyase activity"/>
    <property type="evidence" value="ECO:0007669"/>
    <property type="project" value="UniProtKB-EC"/>
</dbReference>
<dbReference type="STRING" id="487316.BEN76_12475"/>
<evidence type="ECO:0000256" key="2">
    <source>
        <dbReference type="ARBA" id="ARBA00022631"/>
    </source>
</evidence>
<dbReference type="CDD" id="cd20298">
    <property type="entry name" value="cupin_UAH"/>
    <property type="match status" value="1"/>
</dbReference>
<dbReference type="eggNOG" id="COG3194">
    <property type="taxonomic scope" value="Bacteria"/>
</dbReference>
<dbReference type="Proteomes" id="UP000185674">
    <property type="component" value="Chromosome"/>
</dbReference>
<dbReference type="SUPFAM" id="SSF51182">
    <property type="entry name" value="RmlC-like cupins"/>
    <property type="match status" value="1"/>
</dbReference>
<organism evidence="5 6">
    <name type="scientific">Acinetobacter soli</name>
    <dbReference type="NCBI Taxonomy" id="487316"/>
    <lineage>
        <taxon>Bacteria</taxon>
        <taxon>Pseudomonadati</taxon>
        <taxon>Pseudomonadota</taxon>
        <taxon>Gammaproteobacteria</taxon>
        <taxon>Moraxellales</taxon>
        <taxon>Moraxellaceae</taxon>
        <taxon>Acinetobacter</taxon>
    </lineage>
</organism>
<dbReference type="PIRSF" id="PIRSF017306">
    <property type="entry name" value="Ureidogly_hydro"/>
    <property type="match status" value="1"/>
</dbReference>
<dbReference type="GO" id="GO:0000256">
    <property type="term" value="P:allantoin catabolic process"/>
    <property type="evidence" value="ECO:0007669"/>
    <property type="project" value="InterPro"/>
</dbReference>
<evidence type="ECO:0000256" key="1">
    <source>
        <dbReference type="ARBA" id="ARBA00011738"/>
    </source>
</evidence>
<comment type="catalytic activity">
    <reaction evidence="4">
        <text>(S)-ureidoglycolate = urea + glyoxylate</text>
        <dbReference type="Rhea" id="RHEA:11304"/>
        <dbReference type="ChEBI" id="CHEBI:16199"/>
        <dbReference type="ChEBI" id="CHEBI:36655"/>
        <dbReference type="ChEBI" id="CHEBI:57296"/>
        <dbReference type="EC" id="4.3.2.3"/>
    </reaction>
</comment>
<proteinExistence type="predicted"/>
<comment type="subunit">
    <text evidence="1">Homodimer.</text>
</comment>
<evidence type="ECO:0000313" key="5">
    <source>
        <dbReference type="EMBL" id="APV36782.1"/>
    </source>
</evidence>
<evidence type="ECO:0000313" key="6">
    <source>
        <dbReference type="Proteomes" id="UP000185674"/>
    </source>
</evidence>
<dbReference type="GeneID" id="67512798"/>
<dbReference type="InterPro" id="IPR007247">
    <property type="entry name" value="Ureidogly_lyase"/>
</dbReference>
<protein>
    <submittedName>
        <fullName evidence="5">Ureidoglycolate hydrolase</fullName>
    </submittedName>
</protein>
<dbReference type="NCBIfam" id="NF002949">
    <property type="entry name" value="PRK03606.1-2"/>
    <property type="match status" value="1"/>
</dbReference>
<evidence type="ECO:0000256" key="4">
    <source>
        <dbReference type="ARBA" id="ARBA00047684"/>
    </source>
</evidence>
<keyword evidence="5" id="KW-0378">Hydrolase</keyword>
<dbReference type="RefSeq" id="WP_004933816.1">
    <property type="nucleotide sequence ID" value="NZ_BBNM01000002.1"/>
</dbReference>
<dbReference type="InterPro" id="IPR047233">
    <property type="entry name" value="UAH_cupin"/>
</dbReference>
<dbReference type="Pfam" id="PF04115">
    <property type="entry name" value="Ureidogly_lyase"/>
    <property type="match status" value="1"/>
</dbReference>
<dbReference type="InterPro" id="IPR024060">
    <property type="entry name" value="Ureidoglycolate_lyase_dom_sf"/>
</dbReference>
<dbReference type="InterPro" id="IPR011051">
    <property type="entry name" value="RmlC_Cupin_sf"/>
</dbReference>
<sequence>MPQRNIQIQPLTVENFQAFGEVISCTGHAFFHINDAHTERYHAIVETEIQGDAKAGISIFRNIKATAVPFQIEMLERHPAGSQAFIPMQGQKFLIVVALASKTHPDQPDLDQIHAFVSDGSQGVNYRAGTWHHPLLTLEAPSDFAVIDRIGTGHNCDVYRFEQPVCIQEMI</sequence>
<dbReference type="EMBL" id="CP016896">
    <property type="protein sequence ID" value="APV36782.1"/>
    <property type="molecule type" value="Genomic_DNA"/>
</dbReference>
<dbReference type="PANTHER" id="PTHR21221:SF1">
    <property type="entry name" value="UREIDOGLYCOLATE LYASE"/>
    <property type="match status" value="1"/>
</dbReference>
<keyword evidence="3" id="KW-0456">Lyase</keyword>
<dbReference type="KEGG" id="asol:BEN76_12475"/>
<gene>
    <name evidence="5" type="ORF">BEN76_12475</name>
</gene>
<accession>A0A1P8EKZ0</accession>
<dbReference type="Gene3D" id="2.60.120.480">
    <property type="entry name" value="Ureidoglycolate hydrolase"/>
    <property type="match status" value="1"/>
</dbReference>
<dbReference type="GO" id="GO:0004848">
    <property type="term" value="F:ureidoglycolate hydrolase activity"/>
    <property type="evidence" value="ECO:0007669"/>
    <property type="project" value="InterPro"/>
</dbReference>
<evidence type="ECO:0000256" key="3">
    <source>
        <dbReference type="ARBA" id="ARBA00023239"/>
    </source>
</evidence>
<dbReference type="AlphaFoldDB" id="A0A1P8EKZ0"/>
<dbReference type="GO" id="GO:0006144">
    <property type="term" value="P:purine nucleobase metabolic process"/>
    <property type="evidence" value="ECO:0007669"/>
    <property type="project" value="UniProtKB-KW"/>
</dbReference>
<dbReference type="PANTHER" id="PTHR21221">
    <property type="entry name" value="UREIDOGLYCOLATE HYDROLASE"/>
    <property type="match status" value="1"/>
</dbReference>
<reference evidence="5 6" key="1">
    <citation type="submission" date="2016-08" db="EMBL/GenBank/DDBJ databases">
        <title>Complete genome sequence of Acinetobacter baylyi strain GFJ2.</title>
        <authorList>
            <person name="Tabata M."/>
            <person name="Kuboki S."/>
            <person name="Gibu N."/>
            <person name="Kinouchi Y."/>
            <person name="Vangnai A."/>
            <person name="Kasai D."/>
            <person name="Fukuda M."/>
        </authorList>
    </citation>
    <scope>NUCLEOTIDE SEQUENCE [LARGE SCALE GENOMIC DNA]</scope>
    <source>
        <strain evidence="5 6">GFJ2</strain>
    </source>
</reference>